<gene>
    <name evidence="5" type="ORF">TRAPUB_8942</name>
</gene>
<dbReference type="GO" id="GO:0016491">
    <property type="term" value="F:oxidoreductase activity"/>
    <property type="evidence" value="ECO:0007669"/>
    <property type="project" value="UniProtKB-KW"/>
</dbReference>
<evidence type="ECO:0000256" key="1">
    <source>
        <dbReference type="ARBA" id="ARBA00022630"/>
    </source>
</evidence>
<dbReference type="GO" id="GO:0044550">
    <property type="term" value="P:secondary metabolite biosynthetic process"/>
    <property type="evidence" value="ECO:0007669"/>
    <property type="project" value="TreeGrafter"/>
</dbReference>
<proteinExistence type="predicted"/>
<feature type="domain" description="FAD-binding" evidence="4">
    <location>
        <begin position="11"/>
        <end position="328"/>
    </location>
</feature>
<evidence type="ECO:0000259" key="4">
    <source>
        <dbReference type="Pfam" id="PF01494"/>
    </source>
</evidence>
<keyword evidence="6" id="KW-1185">Reference proteome</keyword>
<dbReference type="AlphaFoldDB" id="A0A1M2W3W3"/>
<dbReference type="EMBL" id="MNAD01000281">
    <property type="protein sequence ID" value="OJT14496.1"/>
    <property type="molecule type" value="Genomic_DNA"/>
</dbReference>
<protein>
    <submittedName>
        <fullName evidence="5">2-heptyl-3-hydroxy-4(1H)-quinolone synthase</fullName>
    </submittedName>
</protein>
<dbReference type="InterPro" id="IPR036188">
    <property type="entry name" value="FAD/NAD-bd_sf"/>
</dbReference>
<organism evidence="5 6">
    <name type="scientific">Trametes pubescens</name>
    <name type="common">White-rot fungus</name>
    <dbReference type="NCBI Taxonomy" id="154538"/>
    <lineage>
        <taxon>Eukaryota</taxon>
        <taxon>Fungi</taxon>
        <taxon>Dikarya</taxon>
        <taxon>Basidiomycota</taxon>
        <taxon>Agaricomycotina</taxon>
        <taxon>Agaricomycetes</taxon>
        <taxon>Polyporales</taxon>
        <taxon>Polyporaceae</taxon>
        <taxon>Trametes</taxon>
    </lineage>
</organism>
<dbReference type="GO" id="GO:0071949">
    <property type="term" value="F:FAD binding"/>
    <property type="evidence" value="ECO:0007669"/>
    <property type="project" value="InterPro"/>
</dbReference>
<dbReference type="Proteomes" id="UP000184267">
    <property type="component" value="Unassembled WGS sequence"/>
</dbReference>
<keyword evidence="3" id="KW-0560">Oxidoreductase</keyword>
<evidence type="ECO:0000256" key="2">
    <source>
        <dbReference type="ARBA" id="ARBA00022827"/>
    </source>
</evidence>
<dbReference type="PRINTS" id="PR00420">
    <property type="entry name" value="RNGMNOXGNASE"/>
</dbReference>
<reference evidence="5 6" key="1">
    <citation type="submission" date="2016-10" db="EMBL/GenBank/DDBJ databases">
        <title>Genome sequence of the basidiomycete white-rot fungus Trametes pubescens.</title>
        <authorList>
            <person name="Makela M.R."/>
            <person name="Granchi Z."/>
            <person name="Peng M."/>
            <person name="De Vries R.P."/>
            <person name="Grigoriev I."/>
            <person name="Riley R."/>
            <person name="Hilden K."/>
        </authorList>
    </citation>
    <scope>NUCLEOTIDE SEQUENCE [LARGE SCALE GENOMIC DNA]</scope>
    <source>
        <strain evidence="5 6">FBCC735</strain>
    </source>
</reference>
<dbReference type="OMA" id="MYQHLDE"/>
<sequence>MTIALSPKPLRVAIVGAGPGGLAATIQLSRLKDVELSVFDQARELREVGAGISLNENTWRLLQDLGAADKLEQFVQRGVQGKLLVEHRNGRTGELLAQRHHSGDPNKPPAVRIERYKLQNALLSQVPSGLIQLSKKLVGIRESVDGTALEFADASTNGPFDLVVGADGIRSVVRQHAFPEHKLTYTGKVAYRVLIPQEQVAHLLPDLPHASCFWHTRDTHIYTNVLDNGLFEIATRAVESEEHCNKVSWGQTVPREQVVPHYQNYCPLLRKVIAAPDSWLEFAMFGGPRLDSVTHHGHIVLIGDASHPLSGAFGSGAAFAFEDAYALKHAVDFARSRGQNLGYALELFDIVRAPRYRELYGVLDTFAFNVADIKAQKPDIDDDEYVAETTERNWQQAEGRGFIYGYNIANAWAKLEAVEEDKLRKFVPDPAVSLVAA</sequence>
<name>A0A1M2W3W3_TRAPU</name>
<dbReference type="STRING" id="154538.A0A1M2W3W3"/>
<evidence type="ECO:0000313" key="6">
    <source>
        <dbReference type="Proteomes" id="UP000184267"/>
    </source>
</evidence>
<keyword evidence="1" id="KW-0285">Flavoprotein</keyword>
<dbReference type="Gene3D" id="3.50.50.60">
    <property type="entry name" value="FAD/NAD(P)-binding domain"/>
    <property type="match status" value="1"/>
</dbReference>
<comment type="caution">
    <text evidence="5">The sequence shown here is derived from an EMBL/GenBank/DDBJ whole genome shotgun (WGS) entry which is preliminary data.</text>
</comment>
<accession>A0A1M2W3W3</accession>
<evidence type="ECO:0000313" key="5">
    <source>
        <dbReference type="EMBL" id="OJT14496.1"/>
    </source>
</evidence>
<dbReference type="SUPFAM" id="SSF54373">
    <property type="entry name" value="FAD-linked reductases, C-terminal domain"/>
    <property type="match status" value="1"/>
</dbReference>
<dbReference type="OrthoDB" id="417877at2759"/>
<dbReference type="InterPro" id="IPR051104">
    <property type="entry name" value="FAD_monoxygenase"/>
</dbReference>
<evidence type="ECO:0000256" key="3">
    <source>
        <dbReference type="ARBA" id="ARBA00023002"/>
    </source>
</evidence>
<dbReference type="Pfam" id="PF01494">
    <property type="entry name" value="FAD_binding_3"/>
    <property type="match status" value="1"/>
</dbReference>
<dbReference type="SUPFAM" id="SSF51905">
    <property type="entry name" value="FAD/NAD(P)-binding domain"/>
    <property type="match status" value="1"/>
</dbReference>
<dbReference type="PANTHER" id="PTHR46720:SF3">
    <property type="entry name" value="FAD-BINDING DOMAIN-CONTAINING PROTEIN-RELATED"/>
    <property type="match status" value="1"/>
</dbReference>
<keyword evidence="2" id="KW-0274">FAD</keyword>
<dbReference type="PANTHER" id="PTHR46720">
    <property type="entry name" value="HYDROXYLASE, PUTATIVE (AFU_ORTHOLOGUE AFUA_3G01460)-RELATED"/>
    <property type="match status" value="1"/>
</dbReference>
<dbReference type="InterPro" id="IPR002938">
    <property type="entry name" value="FAD-bd"/>
</dbReference>